<dbReference type="InterPro" id="IPR001173">
    <property type="entry name" value="Glyco_trans_2-like"/>
</dbReference>
<organism evidence="2 3">
    <name type="scientific">Brasilonema octagenarum UFV-OR1</name>
    <dbReference type="NCBI Taxonomy" id="417115"/>
    <lineage>
        <taxon>Bacteria</taxon>
        <taxon>Bacillati</taxon>
        <taxon>Cyanobacteriota</taxon>
        <taxon>Cyanophyceae</taxon>
        <taxon>Nostocales</taxon>
        <taxon>Scytonemataceae</taxon>
        <taxon>Brasilonema</taxon>
        <taxon>Octagenarum group</taxon>
    </lineage>
</organism>
<name>A0ABX1MBY7_9CYAN</name>
<dbReference type="Gene3D" id="3.90.550.10">
    <property type="entry name" value="Spore Coat Polysaccharide Biosynthesis Protein SpsA, Chain A"/>
    <property type="match status" value="1"/>
</dbReference>
<dbReference type="RefSeq" id="WP_169266520.1">
    <property type="nucleotide sequence ID" value="NZ_QMEC01000083.1"/>
</dbReference>
<evidence type="ECO:0000313" key="2">
    <source>
        <dbReference type="EMBL" id="NMF64933.1"/>
    </source>
</evidence>
<dbReference type="SUPFAM" id="SSF53448">
    <property type="entry name" value="Nucleotide-diphospho-sugar transferases"/>
    <property type="match status" value="1"/>
</dbReference>
<dbReference type="Pfam" id="PF00535">
    <property type="entry name" value="Glycos_transf_2"/>
    <property type="match status" value="1"/>
</dbReference>
<reference evidence="2 3" key="1">
    <citation type="submission" date="2018-06" db="EMBL/GenBank/DDBJ databases">
        <title>Comparative genomics of Brasilonema spp. strains.</title>
        <authorList>
            <person name="Alvarenga D.O."/>
            <person name="Fiore M.F."/>
            <person name="Varani A.M."/>
        </authorList>
    </citation>
    <scope>NUCLEOTIDE SEQUENCE [LARGE SCALE GENOMIC DNA]</scope>
    <source>
        <strain evidence="2 3">UFV-OR1</strain>
    </source>
</reference>
<dbReference type="PANTHER" id="PTHR22916">
    <property type="entry name" value="GLYCOSYLTRANSFERASE"/>
    <property type="match status" value="1"/>
</dbReference>
<evidence type="ECO:0000313" key="3">
    <source>
        <dbReference type="Proteomes" id="UP000762253"/>
    </source>
</evidence>
<dbReference type="InterPro" id="IPR029044">
    <property type="entry name" value="Nucleotide-diphossugar_trans"/>
</dbReference>
<accession>A0ABX1MBY7</accession>
<proteinExistence type="predicted"/>
<feature type="domain" description="Glycosyltransferase 2-like" evidence="1">
    <location>
        <begin position="7"/>
        <end position="153"/>
    </location>
</feature>
<evidence type="ECO:0000259" key="1">
    <source>
        <dbReference type="Pfam" id="PF00535"/>
    </source>
</evidence>
<keyword evidence="3" id="KW-1185">Reference proteome</keyword>
<sequence>MSETRVTVAIPTYNRASLLKFSLESVLAQDYPDFQVLVLDNASDDDTEAVVRSFAQQDERITYIRNQTNIGVLGNWNRAIELNTSPYLTILSDDDLMLPGLISESVQALDEHPQVAFSFALVRFIDIDGNLLHFQETKKIADGVINGLDFLEQTVSWQGCPVYTSSIFLRKSALAVVGSFDSPHTKHTFDLTMVYRMTARFDILFLRKELVHVRLHPGQITETDWRYDRNGPVGVMAEIIDGVSYLLESDRAADPEYRKWLAERLLALNARQSEFAHLALPYMQHTWEERLQFATQEVAKLIPPDESFILVDDGQWQYEAIAGGRAIPFVEKDGLYWGPPEDDTTAIEEVERWEQKGVKFIVFGWPSFWWFDYYSGFYRHLRSRYPRVFKNSRLVVFDLQS</sequence>
<dbReference type="Proteomes" id="UP000762253">
    <property type="component" value="Unassembled WGS sequence"/>
</dbReference>
<dbReference type="CDD" id="cd00761">
    <property type="entry name" value="Glyco_tranf_GTA_type"/>
    <property type="match status" value="1"/>
</dbReference>
<dbReference type="EMBL" id="QMEC01000083">
    <property type="protein sequence ID" value="NMF64933.1"/>
    <property type="molecule type" value="Genomic_DNA"/>
</dbReference>
<protein>
    <submittedName>
        <fullName evidence="2">Glycosyltransferase family 2 protein</fullName>
    </submittedName>
</protein>
<comment type="caution">
    <text evidence="2">The sequence shown here is derived from an EMBL/GenBank/DDBJ whole genome shotgun (WGS) entry which is preliminary data.</text>
</comment>
<gene>
    <name evidence="2" type="ORF">DP115_20020</name>
</gene>
<dbReference type="PANTHER" id="PTHR22916:SF56">
    <property type="entry name" value="GLYCOSYL TRANSFERASE"/>
    <property type="match status" value="1"/>
</dbReference>